<accession>A0ABP2LQL4</accession>
<gene>
    <name evidence="1" type="ORF">VITU9109_07199</name>
</gene>
<organism evidence="1 2">
    <name type="scientific">Vibrio tubiashii ATCC 19109</name>
    <dbReference type="NCBI Taxonomy" id="1051646"/>
    <lineage>
        <taxon>Bacteria</taxon>
        <taxon>Pseudomonadati</taxon>
        <taxon>Pseudomonadota</taxon>
        <taxon>Gammaproteobacteria</taxon>
        <taxon>Vibrionales</taxon>
        <taxon>Vibrionaceae</taxon>
        <taxon>Vibrio</taxon>
        <taxon>Vibrio oreintalis group</taxon>
    </lineage>
</organism>
<protein>
    <submittedName>
        <fullName evidence="1">Uncharacterized protein</fullName>
    </submittedName>
</protein>
<comment type="caution">
    <text evidence="1">The sequence shown here is derived from an EMBL/GenBank/DDBJ whole genome shotgun (WGS) entry which is preliminary data.</text>
</comment>
<reference evidence="1 2" key="1">
    <citation type="journal article" date="2012" name="Int. J. Syst. Evol. Microbiol.">
        <title>Vibrio caribbeanicus sp. nov., isolated from the marine sponge Scleritoderma cyanea.</title>
        <authorList>
            <person name="Hoffmann M."/>
            <person name="Monday S.R."/>
            <person name="Allard M.W."/>
            <person name="Strain E.A."/>
            <person name="Whittaker P."/>
            <person name="Naum M."/>
            <person name="McCarthy P.J."/>
            <person name="Lopez J.V."/>
            <person name="Fischer M."/>
            <person name="Brown E.W."/>
        </authorList>
    </citation>
    <scope>NUCLEOTIDE SEQUENCE [LARGE SCALE GENOMIC DNA]</scope>
    <source>
        <strain evidence="1 2">ATCC 19109</strain>
    </source>
</reference>
<evidence type="ECO:0000313" key="1">
    <source>
        <dbReference type="EMBL" id="EGU58482.1"/>
    </source>
</evidence>
<evidence type="ECO:0000313" key="2">
    <source>
        <dbReference type="Proteomes" id="UP000003836"/>
    </source>
</evidence>
<proteinExistence type="predicted"/>
<sequence>MALRLFGGVAPFLLEKSYEMEVSNQAYSGGCSVNHHLLCA</sequence>
<name>A0ABP2LQL4_9VIBR</name>
<dbReference type="EMBL" id="AFWI01000024">
    <property type="protein sequence ID" value="EGU58482.1"/>
    <property type="molecule type" value="Genomic_DNA"/>
</dbReference>
<keyword evidence="2" id="KW-1185">Reference proteome</keyword>
<dbReference type="Proteomes" id="UP000003836">
    <property type="component" value="Unassembled WGS sequence"/>
</dbReference>